<dbReference type="Gene3D" id="3.40.30.60">
    <property type="entry name" value="FHIPEP family, domain 1"/>
    <property type="match status" value="1"/>
</dbReference>
<evidence type="ECO:0000256" key="5">
    <source>
        <dbReference type="ARBA" id="ARBA00022519"/>
    </source>
</evidence>
<evidence type="ECO:0000256" key="9">
    <source>
        <dbReference type="SAM" id="Coils"/>
    </source>
</evidence>
<dbReference type="InterPro" id="IPR042194">
    <property type="entry name" value="FHIPEP_1"/>
</dbReference>
<comment type="subcellular location">
    <subcellularLocation>
        <location evidence="1">Cell inner membrane</location>
        <topology evidence="1">Multi-pass membrane protein</topology>
    </subcellularLocation>
</comment>
<organism evidence="12 13">
    <name type="scientific">Paraburkholderia nemoris</name>
    <dbReference type="NCBI Taxonomy" id="2793076"/>
    <lineage>
        <taxon>Bacteria</taxon>
        <taxon>Pseudomonadati</taxon>
        <taxon>Pseudomonadota</taxon>
        <taxon>Betaproteobacteria</taxon>
        <taxon>Burkholderiales</taxon>
        <taxon>Burkholderiaceae</taxon>
        <taxon>Paraburkholderia</taxon>
    </lineage>
</organism>
<feature type="transmembrane region" description="Helical" evidence="11">
    <location>
        <begin position="263"/>
        <end position="284"/>
    </location>
</feature>
<name>A0ABM8RCH7_9BURK</name>
<gene>
    <name evidence="12" type="primary">ssaV_1</name>
    <name evidence="12" type="ORF">R69776_02660</name>
</gene>
<feature type="transmembrane region" description="Helical" evidence="11">
    <location>
        <begin position="176"/>
        <end position="195"/>
    </location>
</feature>
<dbReference type="PANTHER" id="PTHR30161">
    <property type="entry name" value="FLAGELLAR EXPORT PROTEIN, MEMBRANE FLHA SUBUNIT-RELATED"/>
    <property type="match status" value="1"/>
</dbReference>
<feature type="transmembrane region" description="Helical" evidence="11">
    <location>
        <begin position="104"/>
        <end position="123"/>
    </location>
</feature>
<dbReference type="PRINTS" id="PR00949">
    <property type="entry name" value="TYPE3IMAPROT"/>
</dbReference>
<dbReference type="Gene3D" id="3.40.50.12790">
    <property type="entry name" value="FHIPEP family, domain 4"/>
    <property type="match status" value="1"/>
</dbReference>
<proteinExistence type="inferred from homology"/>
<sequence length="778" mass="83276">MCVLRASRLAACRAMQPHPRNVGATRQVIPDRILGRTKKQGSRYSTMADLKALPRDWLRLFPAGANASGIRRAASPRADLFLAAFIVAVIALFILPLPQTALDGMISLNLAISVVLLTVSTYVPSAVSFSSFPALLLFTTLFRLALNIASCKLILLHANAGHVIDAFGRLVVGNNVVVGGVVFLVIAVVQFIVIAKGSERVAEVGARFSLDAMPGKQMSIDADLRAGIISAEEARERREKLEQESQLHGAMDGAMKFVKGDAIAGLVIAFINIIAGIAVGTMMHDMSIGEALQRYAILTVGDGMASQIPSLLVSIAAGIVTTRVATRDARQRQLGEQLGEQLGAHPRALLIAALVLAGFLIVPGFPKWSFALIAAALGTFAVVQMKRRTTAPTFNLISIAGRVGDPQGEGQSARVAHAAGVTSLIAVTLAGDLRGALNLAHLQAALSSAKARVDADIGTVFPRISLTDDEAAPDGTYRIYLQDVLAAHGALKPGWFLWDGVSPLPEQAERQPAEAFGPFATALWIKGEAAAQAEGKPLSSEAALGAHVEQIVRQHADELLGIQETQALVHLARRDHPELVGELTRLVPLQRVTEVLRRLLAEQVPIRNLRVIFESLITWAPNEPDDVIALVELVRIDLRRMITDRHAGTARQLRVVLFEQNLQERIEKAVMRTRQGNFLALPSGVKQDICEQVRAIVNASSAAPGTHGNARLAVMIALGARRYAKSILQPVLPDLPVLSYQEIEEDVQLHTVGWVKNPADDGTPGAGADVRTATGATP</sequence>
<keyword evidence="3" id="KW-0813">Transport</keyword>
<dbReference type="InterPro" id="IPR006302">
    <property type="entry name" value="T3SS_HrcV"/>
</dbReference>
<evidence type="ECO:0000256" key="10">
    <source>
        <dbReference type="SAM" id="MobiDB-lite"/>
    </source>
</evidence>
<dbReference type="InterPro" id="IPR042196">
    <property type="entry name" value="FHIPEP_4"/>
</dbReference>
<dbReference type="Proteomes" id="UP000673821">
    <property type="component" value="Unassembled WGS sequence"/>
</dbReference>
<keyword evidence="7 11" id="KW-1133">Transmembrane helix</keyword>
<feature type="transmembrane region" description="Helical" evidence="11">
    <location>
        <begin position="80"/>
        <end position="98"/>
    </location>
</feature>
<dbReference type="NCBIfam" id="TIGR01399">
    <property type="entry name" value="hrcV"/>
    <property type="match status" value="1"/>
</dbReference>
<feature type="region of interest" description="Disordered" evidence="10">
    <location>
        <begin position="756"/>
        <end position="778"/>
    </location>
</feature>
<comment type="similarity">
    <text evidence="2">Belongs to the FHIPEP (flagella/HR/invasion proteins export pore) family.</text>
</comment>
<keyword evidence="9" id="KW-0175">Coiled coil</keyword>
<protein>
    <submittedName>
        <fullName evidence="12">Secretion system apparatus protein SsaV</fullName>
    </submittedName>
</protein>
<evidence type="ECO:0000256" key="1">
    <source>
        <dbReference type="ARBA" id="ARBA00004429"/>
    </source>
</evidence>
<evidence type="ECO:0000256" key="8">
    <source>
        <dbReference type="ARBA" id="ARBA00023136"/>
    </source>
</evidence>
<comment type="caution">
    <text evidence="12">The sequence shown here is derived from an EMBL/GenBank/DDBJ whole genome shotgun (WGS) entry which is preliminary data.</text>
</comment>
<dbReference type="InterPro" id="IPR042193">
    <property type="entry name" value="FHIPEP_3"/>
</dbReference>
<dbReference type="Gene3D" id="1.10.8.540">
    <property type="entry name" value="FHIPEP family, domain 3"/>
    <property type="match status" value="1"/>
</dbReference>
<feature type="coiled-coil region" evidence="9">
    <location>
        <begin position="224"/>
        <end position="251"/>
    </location>
</feature>
<evidence type="ECO:0000256" key="6">
    <source>
        <dbReference type="ARBA" id="ARBA00022692"/>
    </source>
</evidence>
<dbReference type="PANTHER" id="PTHR30161:SF2">
    <property type="entry name" value="INVASION PROTEIN INVA"/>
    <property type="match status" value="1"/>
</dbReference>
<feature type="transmembrane region" description="Helical" evidence="11">
    <location>
        <begin position="346"/>
        <end position="362"/>
    </location>
</feature>
<keyword evidence="6 11" id="KW-0812">Transmembrane</keyword>
<evidence type="ECO:0000256" key="11">
    <source>
        <dbReference type="SAM" id="Phobius"/>
    </source>
</evidence>
<keyword evidence="4" id="KW-1003">Cell membrane</keyword>
<reference evidence="12 13" key="1">
    <citation type="submission" date="2021-02" db="EMBL/GenBank/DDBJ databases">
        <authorList>
            <person name="Vanwijnsberghe S."/>
        </authorList>
    </citation>
    <scope>NUCLEOTIDE SEQUENCE [LARGE SCALE GENOMIC DNA]</scope>
    <source>
        <strain evidence="12 13">R-69776</strain>
    </source>
</reference>
<feature type="transmembrane region" description="Helical" evidence="11">
    <location>
        <begin position="135"/>
        <end position="156"/>
    </location>
</feature>
<keyword evidence="5" id="KW-0997">Cell inner membrane</keyword>
<dbReference type="EMBL" id="CAJNBH010000007">
    <property type="protein sequence ID" value="CAE6745433.1"/>
    <property type="molecule type" value="Genomic_DNA"/>
</dbReference>
<evidence type="ECO:0000256" key="2">
    <source>
        <dbReference type="ARBA" id="ARBA00008835"/>
    </source>
</evidence>
<dbReference type="InterPro" id="IPR001712">
    <property type="entry name" value="T3SS_FHIPEP"/>
</dbReference>
<evidence type="ECO:0000256" key="4">
    <source>
        <dbReference type="ARBA" id="ARBA00022475"/>
    </source>
</evidence>
<dbReference type="PROSITE" id="PS00994">
    <property type="entry name" value="FHIPEP"/>
    <property type="match status" value="1"/>
</dbReference>
<dbReference type="Pfam" id="PF00771">
    <property type="entry name" value="FHIPEP"/>
    <property type="match status" value="1"/>
</dbReference>
<evidence type="ECO:0000256" key="3">
    <source>
        <dbReference type="ARBA" id="ARBA00022448"/>
    </source>
</evidence>
<evidence type="ECO:0000256" key="7">
    <source>
        <dbReference type="ARBA" id="ARBA00022989"/>
    </source>
</evidence>
<keyword evidence="13" id="KW-1185">Reference proteome</keyword>
<evidence type="ECO:0000313" key="12">
    <source>
        <dbReference type="EMBL" id="CAE6745433.1"/>
    </source>
</evidence>
<evidence type="ECO:0000313" key="13">
    <source>
        <dbReference type="Proteomes" id="UP000673821"/>
    </source>
</evidence>
<keyword evidence="8 11" id="KW-0472">Membrane</keyword>
<feature type="transmembrane region" description="Helical" evidence="11">
    <location>
        <begin position="304"/>
        <end position="325"/>
    </location>
</feature>
<dbReference type="InterPro" id="IPR025505">
    <property type="entry name" value="FHIPEP_CS"/>
</dbReference>
<accession>A0ABM8RCH7</accession>